<evidence type="ECO:0000313" key="1">
    <source>
        <dbReference type="EMBL" id="KIA86057.1"/>
    </source>
</evidence>
<dbReference type="Pfam" id="PF04359">
    <property type="entry name" value="DUF493"/>
    <property type="match status" value="1"/>
</dbReference>
<proteinExistence type="predicted"/>
<dbReference type="OrthoDB" id="5616097at2"/>
<organism evidence="1 2">
    <name type="scientific">Kaistella jeonii</name>
    <dbReference type="NCBI Taxonomy" id="266749"/>
    <lineage>
        <taxon>Bacteria</taxon>
        <taxon>Pseudomonadati</taxon>
        <taxon>Bacteroidota</taxon>
        <taxon>Flavobacteriia</taxon>
        <taxon>Flavobacteriales</taxon>
        <taxon>Weeksellaceae</taxon>
        <taxon>Chryseobacterium group</taxon>
        <taxon>Kaistella</taxon>
    </lineage>
</organism>
<dbReference type="SUPFAM" id="SSF117991">
    <property type="entry name" value="YbeD/HP0495-like"/>
    <property type="match status" value="1"/>
</dbReference>
<dbReference type="RefSeq" id="WP_039354379.1">
    <property type="nucleotide sequence ID" value="NZ_FOLA01000015.1"/>
</dbReference>
<dbReference type="Proteomes" id="UP000031473">
    <property type="component" value="Unassembled WGS sequence"/>
</dbReference>
<gene>
    <name evidence="1" type="ORF">OA86_13595</name>
</gene>
<keyword evidence="2" id="KW-1185">Reference proteome</keyword>
<comment type="caution">
    <text evidence="1">The sequence shown here is derived from an EMBL/GenBank/DDBJ whole genome shotgun (WGS) entry which is preliminary data.</text>
</comment>
<dbReference type="EMBL" id="JSYL01000014">
    <property type="protein sequence ID" value="KIA86057.1"/>
    <property type="molecule type" value="Genomic_DNA"/>
</dbReference>
<dbReference type="InterPro" id="IPR027471">
    <property type="entry name" value="YbeD-like_sf"/>
</dbReference>
<name>A0A0C1EZ21_9FLAO</name>
<dbReference type="InterPro" id="IPR007454">
    <property type="entry name" value="UPF0250_YbeD-like"/>
</dbReference>
<dbReference type="AlphaFoldDB" id="A0A0C1EZ21"/>
<dbReference type="STRING" id="266749.SAMN05421876_1152"/>
<accession>A0A0C1EZ21</accession>
<protein>
    <recommendedName>
        <fullName evidence="3">DUF493 domain-containing protein</fullName>
    </recommendedName>
</protein>
<dbReference type="Gene3D" id="3.30.70.260">
    <property type="match status" value="1"/>
</dbReference>
<sequence>MDNLESEKGGKNPEEFYASLKEKLEGTHNFPEDYLYKFIITNEEAKITEIYRAFDDVKFTLTTRDSKNGKYTSISISAFVLDADQVIRIYKEVGKIPGVIML</sequence>
<evidence type="ECO:0000313" key="2">
    <source>
        <dbReference type="Proteomes" id="UP000031473"/>
    </source>
</evidence>
<reference evidence="1 2" key="1">
    <citation type="submission" date="2014-10" db="EMBL/GenBank/DDBJ databases">
        <title>Kaistella jeonii genome.</title>
        <authorList>
            <person name="Clayton J.T."/>
            <person name="Newman J.D."/>
        </authorList>
    </citation>
    <scope>NUCLEOTIDE SEQUENCE [LARGE SCALE GENOMIC DNA]</scope>
    <source>
        <strain evidence="1 2">DSM 17048</strain>
    </source>
</reference>
<evidence type="ECO:0008006" key="3">
    <source>
        <dbReference type="Google" id="ProtNLM"/>
    </source>
</evidence>